<feature type="domain" description="Amidohydrolase-related" evidence="2">
    <location>
        <begin position="950"/>
        <end position="1041"/>
    </location>
</feature>
<feature type="chain" id="PRO_5046298599" evidence="1">
    <location>
        <begin position="24"/>
        <end position="1067"/>
    </location>
</feature>
<dbReference type="Gene3D" id="2.120.10.30">
    <property type="entry name" value="TolB, C-terminal domain"/>
    <property type="match status" value="3"/>
</dbReference>
<dbReference type="Gene3D" id="3.40.50.10910">
    <property type="entry name" value="Amidohydrolase"/>
    <property type="match status" value="1"/>
</dbReference>
<dbReference type="SUPFAM" id="SSF51556">
    <property type="entry name" value="Metallo-dependent hydrolases"/>
    <property type="match status" value="1"/>
</dbReference>
<dbReference type="Gene3D" id="2.30.40.10">
    <property type="entry name" value="Urease, subunit C, domain 1"/>
    <property type="match status" value="1"/>
</dbReference>
<accession>A0ABP9F6P5</accession>
<dbReference type="Gene3D" id="3.30.110.90">
    <property type="entry name" value="Amidohydrolase"/>
    <property type="match status" value="1"/>
</dbReference>
<dbReference type="Gene3D" id="1.20.58.520">
    <property type="entry name" value="Amidohydrolase"/>
    <property type="match status" value="1"/>
</dbReference>
<dbReference type="RefSeq" id="WP_345336358.1">
    <property type="nucleotide sequence ID" value="NZ_BAABJZ010000095.1"/>
</dbReference>
<keyword evidence="4" id="KW-1185">Reference proteome</keyword>
<dbReference type="SUPFAM" id="SSF51338">
    <property type="entry name" value="Composite domain of metallo-dependent hydrolases"/>
    <property type="match status" value="1"/>
</dbReference>
<dbReference type="Pfam" id="PF01979">
    <property type="entry name" value="Amidohydro_1"/>
    <property type="match status" value="1"/>
</dbReference>
<evidence type="ECO:0000256" key="1">
    <source>
        <dbReference type="SAM" id="SignalP"/>
    </source>
</evidence>
<name>A0ABP9F6P5_9GAMM</name>
<evidence type="ECO:0000313" key="4">
    <source>
        <dbReference type="Proteomes" id="UP001499988"/>
    </source>
</evidence>
<dbReference type="EMBL" id="BAABJZ010000095">
    <property type="protein sequence ID" value="GAA4895613.1"/>
    <property type="molecule type" value="Genomic_DNA"/>
</dbReference>
<gene>
    <name evidence="3" type="ORF">GCM10023333_31010</name>
</gene>
<dbReference type="Pfam" id="PF07676">
    <property type="entry name" value="PD40"/>
    <property type="match status" value="5"/>
</dbReference>
<dbReference type="PANTHER" id="PTHR42972">
    <property type="entry name" value="TOL-PAL SYSTEM PROTEIN TOLB"/>
    <property type="match status" value="1"/>
</dbReference>
<sequence>MFKPTTLALALAASGLLSAPLQADSASDQTSDPQWQVDQPANAPLQTIQIDVQQGTWMNVDISPDGKTLVFDLLGDIYTMPLSGGEATPLVQGIAWHMQPRFSPDGKRIAFTSDRDGGDNLWIVNADGSDAQAVTSEDFRLLNSPAWSPDGDYLVGRKHYTARRSLGAGEVWMYHLGGGEGVKLTARENDQKDLGEPAFSPDGRYLYFSQDATPGKTFHYSKDSVKGIYKIKRYDRHSGEIDVLLEGSGGAIRPTPSPDGKTLAYIARDGFQSALYLYDLTSGETRKVYDQLDRDMQETWAIHGVYPTLAWTPDNTHLVFWAGGQIHKLDVDQGSSEVIPFHVKADKQIQPAVRFAQDLDQDQFQVKMLRQMSVSPNGKQLVFEALGKIWLQSLPDGKPKRLTKQDSSFELFPAWSRDGKQLAYVSWDDQAQGKVVLRDLRRKRERILTTEPGKYVEPAFSPDGDTLVFRKSKGYYITPRSWNREPGIYSVDLTNKKAEPKRISKRGNRPHFGADNDRVYFTSSEAGKPALVSVGIHGFEERVHFTSDHATEFHVAPNGKHLAFAERFKVFVTPLAHHGEILKIGPNGGGLPVKQLSQRAGEQISWTNDSASLYWNLGPDLYQVTLERLFEPGAELEVDAQVRSIGLTGDAEVPRGTIAFVGGQVLTMDGDQVLSEATVIVEGNKIVAVGTDLEIPKGAQVIEIHGKTLMPGIFDAHAHGSQGQDEIIPQQNWINYAGLALGVTSIHDPSNDTTEVFAASELQKAGEIVAPRIFSTGTILYGADGPGYTAHIDSLEDAKFHLSRLKAVGAFSVKSYNQPRRNQRQQVIAAARELEMMVVPEGGSLLQHNLSMIADGHTGIEHSLPAANLYDDIKQFWSQTEVGYTPTLVVAYGGIWGENYWYDKTEVWNHPRLSAYVPKDILRSRAMRRPTAPDEHYNHFNVARGAKEVGDLGVRSMIGAHGQREGLGAHWEIWMFAQGGMSNLEALKTATLNPAIHFGMEHQLGSISAGKLADLIVIDGNPLADIRDSDKVQYTMVNGRLFDAKTMDRIDGKGQQRQAFFFESVKL</sequence>
<proteinExistence type="predicted"/>
<dbReference type="Proteomes" id="UP001499988">
    <property type="component" value="Unassembled WGS sequence"/>
</dbReference>
<dbReference type="SUPFAM" id="SSF82171">
    <property type="entry name" value="DPP6 N-terminal domain-like"/>
    <property type="match status" value="2"/>
</dbReference>
<feature type="signal peptide" evidence="1">
    <location>
        <begin position="1"/>
        <end position="23"/>
    </location>
</feature>
<evidence type="ECO:0000313" key="3">
    <source>
        <dbReference type="EMBL" id="GAA4895613.1"/>
    </source>
</evidence>
<dbReference type="InterPro" id="IPR011659">
    <property type="entry name" value="WD40"/>
</dbReference>
<dbReference type="InterPro" id="IPR006680">
    <property type="entry name" value="Amidohydro-rel"/>
</dbReference>
<reference evidence="4" key="1">
    <citation type="journal article" date="2019" name="Int. J. Syst. Evol. Microbiol.">
        <title>The Global Catalogue of Microorganisms (GCM) 10K type strain sequencing project: providing services to taxonomists for standard genome sequencing and annotation.</title>
        <authorList>
            <consortium name="The Broad Institute Genomics Platform"/>
            <consortium name="The Broad Institute Genome Sequencing Center for Infectious Disease"/>
            <person name="Wu L."/>
            <person name="Ma J."/>
        </authorList>
    </citation>
    <scope>NUCLEOTIDE SEQUENCE [LARGE SCALE GENOMIC DNA]</scope>
    <source>
        <strain evidence="4">JCM 18401</strain>
    </source>
</reference>
<dbReference type="InterPro" id="IPR032466">
    <property type="entry name" value="Metal_Hydrolase"/>
</dbReference>
<organism evidence="3 4">
    <name type="scientific">Ferrimonas pelagia</name>
    <dbReference type="NCBI Taxonomy" id="1177826"/>
    <lineage>
        <taxon>Bacteria</taxon>
        <taxon>Pseudomonadati</taxon>
        <taxon>Pseudomonadota</taxon>
        <taxon>Gammaproteobacteria</taxon>
        <taxon>Alteromonadales</taxon>
        <taxon>Ferrimonadaceae</taxon>
        <taxon>Ferrimonas</taxon>
    </lineage>
</organism>
<evidence type="ECO:0000259" key="2">
    <source>
        <dbReference type="Pfam" id="PF01979"/>
    </source>
</evidence>
<dbReference type="InterPro" id="IPR011059">
    <property type="entry name" value="Metal-dep_hydrolase_composite"/>
</dbReference>
<comment type="caution">
    <text evidence="3">The sequence shown here is derived from an EMBL/GenBank/DDBJ whole genome shotgun (WGS) entry which is preliminary data.</text>
</comment>
<dbReference type="PANTHER" id="PTHR42972:SF8">
    <property type="entry name" value="POLYHYDROXYBUTYRATE DEPOLYMERASE"/>
    <property type="match status" value="1"/>
</dbReference>
<protein>
    <submittedName>
        <fullName evidence="3">Amidohydrolase family protein</fullName>
    </submittedName>
</protein>
<keyword evidence="1" id="KW-0732">Signal</keyword>
<dbReference type="InterPro" id="IPR011042">
    <property type="entry name" value="6-blade_b-propeller_TolB-like"/>
</dbReference>